<protein>
    <submittedName>
        <fullName evidence="2">Uncharacterized protein</fullName>
    </submittedName>
</protein>
<feature type="region of interest" description="Disordered" evidence="1">
    <location>
        <begin position="1"/>
        <end position="25"/>
    </location>
</feature>
<reference evidence="2 3" key="1">
    <citation type="submission" date="2019-06" db="EMBL/GenBank/DDBJ databases">
        <title>Draft genomes of female and male turbot (Scophthalmus maximus).</title>
        <authorList>
            <person name="Xu H."/>
            <person name="Xu X.-W."/>
            <person name="Shao C."/>
            <person name="Chen S."/>
        </authorList>
    </citation>
    <scope>NUCLEOTIDE SEQUENCE [LARGE SCALE GENOMIC DNA]</scope>
    <source>
        <strain evidence="2">Ysfricsl-2016a</strain>
        <tissue evidence="2">Blood</tissue>
    </source>
</reference>
<accession>A0A6A4RWA1</accession>
<comment type="caution">
    <text evidence="2">The sequence shown here is derived from an EMBL/GenBank/DDBJ whole genome shotgun (WGS) entry which is preliminary data.</text>
</comment>
<dbReference type="AlphaFoldDB" id="A0A6A4RWA1"/>
<dbReference type="Proteomes" id="UP000438429">
    <property type="component" value="Unassembled WGS sequence"/>
</dbReference>
<sequence length="98" mass="11110">MSAAQSQQRNRRSRPLAASTTSIMEDGRRWVSNEKMKVTFEKENSDRNETISDVFKKHRLCAAFSADDGRRRDPTHPPLCSLLIGCVTAKNFPDATNR</sequence>
<evidence type="ECO:0000313" key="2">
    <source>
        <dbReference type="EMBL" id="KAF0024198.1"/>
    </source>
</evidence>
<evidence type="ECO:0000313" key="3">
    <source>
        <dbReference type="Proteomes" id="UP000438429"/>
    </source>
</evidence>
<proteinExistence type="predicted"/>
<evidence type="ECO:0000256" key="1">
    <source>
        <dbReference type="SAM" id="MobiDB-lite"/>
    </source>
</evidence>
<dbReference type="EMBL" id="VEVO01000021">
    <property type="protein sequence ID" value="KAF0024198.1"/>
    <property type="molecule type" value="Genomic_DNA"/>
</dbReference>
<organism evidence="2 3">
    <name type="scientific">Scophthalmus maximus</name>
    <name type="common">Turbot</name>
    <name type="synonym">Psetta maxima</name>
    <dbReference type="NCBI Taxonomy" id="52904"/>
    <lineage>
        <taxon>Eukaryota</taxon>
        <taxon>Metazoa</taxon>
        <taxon>Chordata</taxon>
        <taxon>Craniata</taxon>
        <taxon>Vertebrata</taxon>
        <taxon>Euteleostomi</taxon>
        <taxon>Actinopterygii</taxon>
        <taxon>Neopterygii</taxon>
        <taxon>Teleostei</taxon>
        <taxon>Neoteleostei</taxon>
        <taxon>Acanthomorphata</taxon>
        <taxon>Carangaria</taxon>
        <taxon>Pleuronectiformes</taxon>
        <taxon>Pleuronectoidei</taxon>
        <taxon>Scophthalmidae</taxon>
        <taxon>Scophthalmus</taxon>
    </lineage>
</organism>
<name>A0A6A4RWA1_SCOMX</name>
<gene>
    <name evidence="2" type="ORF">F2P81_023000</name>
</gene>